<sequence>MLMLTECHSERNKRRAKGRRNKPVVLKTFKRPQTNKRKMPACKKKLTTFSFPVRRRRGISTFGSGSGSGSGVLFRYYSGDGLILSRSRYFSFP</sequence>
<evidence type="ECO:0000313" key="2">
    <source>
        <dbReference type="EMBL" id="KAK7336396.1"/>
    </source>
</evidence>
<comment type="caution">
    <text evidence="2">The sequence shown here is derived from an EMBL/GenBank/DDBJ whole genome shotgun (WGS) entry which is preliminary data.</text>
</comment>
<dbReference type="EMBL" id="JAYMYQ010000004">
    <property type="protein sequence ID" value="KAK7336396.1"/>
    <property type="molecule type" value="Genomic_DNA"/>
</dbReference>
<evidence type="ECO:0000256" key="1">
    <source>
        <dbReference type="SAM" id="MobiDB-lite"/>
    </source>
</evidence>
<dbReference type="Proteomes" id="UP001367508">
    <property type="component" value="Unassembled WGS sequence"/>
</dbReference>
<feature type="region of interest" description="Disordered" evidence="1">
    <location>
        <begin position="1"/>
        <end position="22"/>
    </location>
</feature>
<name>A0AAN9QIW9_CANGL</name>
<feature type="compositionally biased region" description="Basic residues" evidence="1">
    <location>
        <begin position="11"/>
        <end position="22"/>
    </location>
</feature>
<gene>
    <name evidence="2" type="ORF">VNO77_16936</name>
</gene>
<reference evidence="2 3" key="1">
    <citation type="submission" date="2024-01" db="EMBL/GenBank/DDBJ databases">
        <title>The genomes of 5 underutilized Papilionoideae crops provide insights into root nodulation and disease resistanc.</title>
        <authorList>
            <person name="Jiang F."/>
        </authorList>
    </citation>
    <scope>NUCLEOTIDE SEQUENCE [LARGE SCALE GENOMIC DNA]</scope>
    <source>
        <strain evidence="2">LVBAO_FW01</strain>
        <tissue evidence="2">Leaves</tissue>
    </source>
</reference>
<accession>A0AAN9QIW9</accession>
<dbReference type="AlphaFoldDB" id="A0AAN9QIW9"/>
<evidence type="ECO:0000313" key="3">
    <source>
        <dbReference type="Proteomes" id="UP001367508"/>
    </source>
</evidence>
<organism evidence="2 3">
    <name type="scientific">Canavalia gladiata</name>
    <name type="common">Sword bean</name>
    <name type="synonym">Dolichos gladiatus</name>
    <dbReference type="NCBI Taxonomy" id="3824"/>
    <lineage>
        <taxon>Eukaryota</taxon>
        <taxon>Viridiplantae</taxon>
        <taxon>Streptophyta</taxon>
        <taxon>Embryophyta</taxon>
        <taxon>Tracheophyta</taxon>
        <taxon>Spermatophyta</taxon>
        <taxon>Magnoliopsida</taxon>
        <taxon>eudicotyledons</taxon>
        <taxon>Gunneridae</taxon>
        <taxon>Pentapetalae</taxon>
        <taxon>rosids</taxon>
        <taxon>fabids</taxon>
        <taxon>Fabales</taxon>
        <taxon>Fabaceae</taxon>
        <taxon>Papilionoideae</taxon>
        <taxon>50 kb inversion clade</taxon>
        <taxon>NPAAA clade</taxon>
        <taxon>indigoferoid/millettioid clade</taxon>
        <taxon>Phaseoleae</taxon>
        <taxon>Canavalia</taxon>
    </lineage>
</organism>
<keyword evidence="3" id="KW-1185">Reference proteome</keyword>
<proteinExistence type="predicted"/>
<protein>
    <submittedName>
        <fullName evidence="2">Uncharacterized protein</fullName>
    </submittedName>
</protein>